<dbReference type="GO" id="GO:0004222">
    <property type="term" value="F:metalloendopeptidase activity"/>
    <property type="evidence" value="ECO:0007669"/>
    <property type="project" value="TreeGrafter"/>
</dbReference>
<comment type="similarity">
    <text evidence="1">Belongs to the E.coli NlpD/Haemophilus LppB family.</text>
</comment>
<dbReference type="KEGG" id="sand:H3309_01030"/>
<reference evidence="5 6" key="1">
    <citation type="submission" date="2020-07" db="EMBL/GenBank/DDBJ databases">
        <title>Complete genome sequence for Sandaracinobacter sp. M6.</title>
        <authorList>
            <person name="Tang Y."/>
            <person name="Liu Q."/>
            <person name="Guo Z."/>
            <person name="Lei P."/>
            <person name="Huang B."/>
        </authorList>
    </citation>
    <scope>NUCLEOTIDE SEQUENCE [LARGE SCALE GENOMIC DNA]</scope>
    <source>
        <strain evidence="5 6">M6</strain>
    </source>
</reference>
<feature type="domain" description="LysM" evidence="4">
    <location>
        <begin position="61"/>
        <end position="105"/>
    </location>
</feature>
<evidence type="ECO:0000256" key="1">
    <source>
        <dbReference type="ARBA" id="ARBA00038420"/>
    </source>
</evidence>
<dbReference type="PROSITE" id="PS51257">
    <property type="entry name" value="PROKAR_LIPOPROTEIN"/>
    <property type="match status" value="1"/>
</dbReference>
<dbReference type="PANTHER" id="PTHR21666:SF263">
    <property type="entry name" value="MUREIN HYDROLASE ACTIVATOR NLPD"/>
    <property type="match status" value="1"/>
</dbReference>
<dbReference type="InterPro" id="IPR016047">
    <property type="entry name" value="M23ase_b-sheet_dom"/>
</dbReference>
<keyword evidence="3" id="KW-0732">Signal</keyword>
<dbReference type="RefSeq" id="WP_182296694.1">
    <property type="nucleotide sequence ID" value="NZ_CP059851.1"/>
</dbReference>
<accession>A0A7G5IID8</accession>
<dbReference type="AlphaFoldDB" id="A0A7G5IID8"/>
<dbReference type="InterPro" id="IPR018392">
    <property type="entry name" value="LysM"/>
</dbReference>
<evidence type="ECO:0000313" key="5">
    <source>
        <dbReference type="EMBL" id="QMW23130.1"/>
    </source>
</evidence>
<proteinExistence type="inferred from homology"/>
<dbReference type="CDD" id="cd00118">
    <property type="entry name" value="LysM"/>
    <property type="match status" value="1"/>
</dbReference>
<dbReference type="Proteomes" id="UP000515292">
    <property type="component" value="Chromosome"/>
</dbReference>
<name>A0A7G5IID8_9SPHN</name>
<feature type="region of interest" description="Disordered" evidence="2">
    <location>
        <begin position="132"/>
        <end position="182"/>
    </location>
</feature>
<evidence type="ECO:0000256" key="2">
    <source>
        <dbReference type="SAM" id="MobiDB-lite"/>
    </source>
</evidence>
<dbReference type="EMBL" id="CP059851">
    <property type="protein sequence ID" value="QMW23130.1"/>
    <property type="molecule type" value="Genomic_DNA"/>
</dbReference>
<dbReference type="PROSITE" id="PS51782">
    <property type="entry name" value="LYSM"/>
    <property type="match status" value="1"/>
</dbReference>
<dbReference type="Pfam" id="PF01551">
    <property type="entry name" value="Peptidase_M23"/>
    <property type="match status" value="1"/>
</dbReference>
<dbReference type="InterPro" id="IPR011055">
    <property type="entry name" value="Dup_hybrid_motif"/>
</dbReference>
<dbReference type="PANTHER" id="PTHR21666">
    <property type="entry name" value="PEPTIDASE-RELATED"/>
    <property type="match status" value="1"/>
</dbReference>
<dbReference type="SMART" id="SM00257">
    <property type="entry name" value="LysM"/>
    <property type="match status" value="1"/>
</dbReference>
<evidence type="ECO:0000313" key="6">
    <source>
        <dbReference type="Proteomes" id="UP000515292"/>
    </source>
</evidence>
<dbReference type="InterPro" id="IPR050570">
    <property type="entry name" value="Cell_wall_metabolism_enzyme"/>
</dbReference>
<organism evidence="5 6">
    <name type="scientific">Sandaracinobacteroides saxicola</name>
    <dbReference type="NCBI Taxonomy" id="2759707"/>
    <lineage>
        <taxon>Bacteria</taxon>
        <taxon>Pseudomonadati</taxon>
        <taxon>Pseudomonadota</taxon>
        <taxon>Alphaproteobacteria</taxon>
        <taxon>Sphingomonadales</taxon>
        <taxon>Sphingosinicellaceae</taxon>
        <taxon>Sandaracinobacteroides</taxon>
    </lineage>
</organism>
<gene>
    <name evidence="5" type="ORF">H3309_01030</name>
</gene>
<protein>
    <submittedName>
        <fullName evidence="5">M23 family metallopeptidase</fullName>
    </submittedName>
</protein>
<evidence type="ECO:0000259" key="4">
    <source>
        <dbReference type="PROSITE" id="PS51782"/>
    </source>
</evidence>
<dbReference type="Gene3D" id="2.70.70.10">
    <property type="entry name" value="Glucose Permease (Domain IIA)"/>
    <property type="match status" value="1"/>
</dbReference>
<feature type="chain" id="PRO_5029006613" evidence="3">
    <location>
        <begin position="21"/>
        <end position="303"/>
    </location>
</feature>
<keyword evidence="6" id="KW-1185">Reference proteome</keyword>
<dbReference type="Gene3D" id="3.10.350.10">
    <property type="entry name" value="LysM domain"/>
    <property type="match status" value="1"/>
</dbReference>
<dbReference type="CDD" id="cd12797">
    <property type="entry name" value="M23_peptidase"/>
    <property type="match status" value="1"/>
</dbReference>
<dbReference type="SUPFAM" id="SSF51261">
    <property type="entry name" value="Duplicated hybrid motif"/>
    <property type="match status" value="1"/>
</dbReference>
<dbReference type="Pfam" id="PF01476">
    <property type="entry name" value="LysM"/>
    <property type="match status" value="1"/>
</dbReference>
<feature type="region of interest" description="Disordered" evidence="2">
    <location>
        <begin position="21"/>
        <end position="44"/>
    </location>
</feature>
<feature type="signal peptide" evidence="3">
    <location>
        <begin position="1"/>
        <end position="20"/>
    </location>
</feature>
<evidence type="ECO:0000256" key="3">
    <source>
        <dbReference type="SAM" id="SignalP"/>
    </source>
</evidence>
<sequence length="303" mass="31442">MRGVAALALAALLTACATTAPPPRPPSRIVVKPPPAPAPAPRPAWQPRRVIADGAVVPGGRRHIVKRGETGLGIARAYNVPWPRIVAANNLDAEEPIEIGQAIFIPLPKLSPEEAARNFTLDIDDLVSATTEARRVTPPSRGSATTPAPPPLAGEVSAQRADGGGRSSPSLSAGGGTPAPTFTWPTDARVILSGFGPKPNGRVNDGMNIRVTAGSPVRAAADGTVIYSGNAIAGYGNLLLIRHPGGWTTAYGHLESALVVRGATVRRGDLIARAGSTGTVDEPQLHFQIRTGRRPLNPAPLLR</sequence>
<dbReference type="InterPro" id="IPR036779">
    <property type="entry name" value="LysM_dom_sf"/>
</dbReference>